<feature type="region of interest" description="Disordered" evidence="9">
    <location>
        <begin position="953"/>
        <end position="975"/>
    </location>
</feature>
<dbReference type="Gene3D" id="3.30.70.370">
    <property type="match status" value="1"/>
</dbReference>
<dbReference type="EC" id="2.7.7.6" evidence="2 8"/>
<dbReference type="InterPro" id="IPR002092">
    <property type="entry name" value="DNA-dir_Rpol_phage-type"/>
</dbReference>
<evidence type="ECO:0000313" key="12">
    <source>
        <dbReference type="EMBL" id="QWO71438.1"/>
    </source>
</evidence>
<name>A0A8F1ACT4_9AGAR</name>
<dbReference type="InterPro" id="IPR043502">
    <property type="entry name" value="DNA/RNA_pol_sf"/>
</dbReference>
<keyword evidence="12" id="KW-0614">Plasmid</keyword>
<dbReference type="GO" id="GO:0034245">
    <property type="term" value="C:mitochondrial DNA-directed RNA polymerase complex"/>
    <property type="evidence" value="ECO:0007669"/>
    <property type="project" value="TreeGrafter"/>
</dbReference>
<dbReference type="InterPro" id="IPR046950">
    <property type="entry name" value="DNA-dir_Rpol_C_phage-type"/>
</dbReference>
<dbReference type="PROSITE" id="PS00900">
    <property type="entry name" value="RNA_POL_PHAGE_1"/>
    <property type="match status" value="1"/>
</dbReference>
<keyword evidence="10" id="KW-0812">Transmembrane</keyword>
<dbReference type="PANTHER" id="PTHR10102">
    <property type="entry name" value="DNA-DIRECTED RNA POLYMERASE, MITOCHONDRIAL"/>
    <property type="match status" value="1"/>
</dbReference>
<dbReference type="GO" id="GO:0003899">
    <property type="term" value="F:DNA-directed RNA polymerase activity"/>
    <property type="evidence" value="ECO:0007669"/>
    <property type="project" value="UniProtKB-EC"/>
</dbReference>
<dbReference type="GO" id="GO:0006390">
    <property type="term" value="P:mitochondrial transcription"/>
    <property type="evidence" value="ECO:0007669"/>
    <property type="project" value="TreeGrafter"/>
</dbReference>
<evidence type="ECO:0000256" key="7">
    <source>
        <dbReference type="ARBA" id="ARBA00048552"/>
    </source>
</evidence>
<evidence type="ECO:0000256" key="3">
    <source>
        <dbReference type="ARBA" id="ARBA00022478"/>
    </source>
</evidence>
<geneLocation type="mitochondrion" evidence="12"/>
<dbReference type="SUPFAM" id="SSF56672">
    <property type="entry name" value="DNA/RNA polymerases"/>
    <property type="match status" value="1"/>
</dbReference>
<comment type="catalytic activity">
    <reaction evidence="7 8">
        <text>RNA(n) + a ribonucleoside 5'-triphosphate = RNA(n+1) + diphosphate</text>
        <dbReference type="Rhea" id="RHEA:21248"/>
        <dbReference type="Rhea" id="RHEA-COMP:14527"/>
        <dbReference type="Rhea" id="RHEA-COMP:17342"/>
        <dbReference type="ChEBI" id="CHEBI:33019"/>
        <dbReference type="ChEBI" id="CHEBI:61557"/>
        <dbReference type="ChEBI" id="CHEBI:140395"/>
        <dbReference type="EC" id="2.7.7.6"/>
    </reaction>
</comment>
<evidence type="ECO:0000256" key="4">
    <source>
        <dbReference type="ARBA" id="ARBA00022679"/>
    </source>
</evidence>
<dbReference type="InterPro" id="IPR037159">
    <property type="entry name" value="RNA_POL_N_sf"/>
</dbReference>
<sequence length="1317" mass="154976">MLLENYRYNLLDSDSSILFKNIFGLKTDKTKNMDNLWNNSLFVFYNIYWFNVVLLFKYNGIDISGGSISKRHVFTSSDYKLCRNLNDIYGYDNKLNQVIHSNLKDDFLSSRIPEVLYNVYLENRNKEHKDQVHKVVISSLNTKVEESGRNIPNYKYKYLDYKSKLLTINYILGLEILYKSILSSYKKIIKKKKIDYDKDKNYFLRNGSTTVTMQNELIKNNLSIEEKEKEFSNFKENLEKMNISDLFNLNEKLNIERFGRFQNNKFSKLKKFTIKKKYKKDRILGFREYSTQSTLESNCESLSVAVESNNGIEENEIENGVIRKEFLMNTTKFGMEILKIVNKAKGVLCEETLIKIQKEIEEFCIKFESESLDILMSQADSSNKYDPVVMKLRVEWYNKIIKAINNFIHEYEINNFHNLVTEMKKNSGKSELFLLIFAFKYKVRESNLKRKIELENSIVTNLKKRDIILYQQYMKYYKSETSILVSIIISLIVNMISGYYIKDSDSLWGEISQAKLILILGDELIKRAPKNLSELFLNSNKNWKDSDKNYITEFYNQNIKLNVSWETKYTIGNSLLDLILETVDIFEVSGPLFRNGKYNKYIRIKKDYFEFLNQELAHTKQLPMLVKPLDWSDQELGMKGGFYTNEFKNIINSNLIHYNNRNSGKNIITEVQTKAIDYLNNQRFKINKDVLTFLLKEFKKEESFIFKGLNKIHPKTSNWKELDREEKKMVSSHNSKYILYQNILSLAIIFENVNFYIPTYYDFRGRIYSSVDYLTYQGEDIARSLIEFSNGCKLDNENIIYVLQHLANTSGKSKLTVSNKNKWALNIINKLGILQNNLDIRNLDLVFRESLNVSDLKFEDLISNIYIIELIYKNDDKLQFLTILHSLIKYLINPNLSFQTPICFDATCSGFQHLSAIFADTEMAIYSNVTGNISKDKLHHSIAVGDSLNFRLKKEEQEEEEEEEEEEQEEQEPGDIYQKVADTVVQSINNLNNEWDILFKSKLKKLNITRKLLKRPVMTIPYNVGLVTMGEQIINDGFFIKKYDSFSKDSKEKSFFYIVSPELVKDEYKGETIVLTNSEMQKFNTILYFSVYNTFPNLRDYVNYLNKFAYIFGLLDSPIVWTTPVGMTIKMAYTELKRKRGKNLFNPKKSNSVSLPLKKMDKLANKIAFMPNFIHSMDSTNIQLLIKILRENKQNINLFTIHDCFATTPDTMKLLNSEVRKAFAMMYFDLNYIKNLHLDFLKQISLITQIYQKDTEGNRFHYDIRDNFSLNKNLFFIINNNGKEVIKNIPDFPFEEKWEVVKDIFKEGILNSVYFIN</sequence>
<feature type="transmembrane region" description="Helical" evidence="10">
    <location>
        <begin position="42"/>
        <end position="61"/>
    </location>
</feature>
<evidence type="ECO:0000256" key="5">
    <source>
        <dbReference type="ARBA" id="ARBA00022695"/>
    </source>
</evidence>
<geneLocation type="plasmid" evidence="12">
    <name>pT123_3</name>
</geneLocation>
<evidence type="ECO:0000256" key="1">
    <source>
        <dbReference type="ARBA" id="ARBA00009493"/>
    </source>
</evidence>
<keyword evidence="6 8" id="KW-0804">Transcription</keyword>
<evidence type="ECO:0000256" key="8">
    <source>
        <dbReference type="RuleBase" id="RU003805"/>
    </source>
</evidence>
<evidence type="ECO:0000259" key="11">
    <source>
        <dbReference type="Pfam" id="PF00940"/>
    </source>
</evidence>
<dbReference type="EMBL" id="MW874154">
    <property type="protein sequence ID" value="QWO71438.1"/>
    <property type="molecule type" value="Genomic_DNA"/>
</dbReference>
<gene>
    <name evidence="12" type="primary">rpo</name>
</gene>
<evidence type="ECO:0000256" key="6">
    <source>
        <dbReference type="ARBA" id="ARBA00023163"/>
    </source>
</evidence>
<feature type="domain" description="DNA-directed RNA polymerase C-terminal" evidence="11">
    <location>
        <begin position="970"/>
        <end position="1251"/>
    </location>
</feature>
<dbReference type="PROSITE" id="PS00489">
    <property type="entry name" value="RNA_POL_PHAGE_2"/>
    <property type="match status" value="1"/>
</dbReference>
<dbReference type="PANTHER" id="PTHR10102:SF0">
    <property type="entry name" value="DNA-DIRECTED RNA POLYMERASE, MITOCHONDRIAL"/>
    <property type="match status" value="1"/>
</dbReference>
<keyword evidence="10" id="KW-0472">Membrane</keyword>
<evidence type="ECO:0000256" key="10">
    <source>
        <dbReference type="SAM" id="Phobius"/>
    </source>
</evidence>
<keyword evidence="12" id="KW-0496">Mitochondrion</keyword>
<dbReference type="Gene3D" id="1.10.1320.10">
    <property type="entry name" value="DNA-directed RNA polymerase, N-terminal domain"/>
    <property type="match status" value="1"/>
</dbReference>
<proteinExistence type="inferred from homology"/>
<keyword evidence="3 8" id="KW-0240">DNA-directed RNA polymerase</keyword>
<organism evidence="12">
    <name type="scientific">Termitomyces sp. T123</name>
    <dbReference type="NCBI Taxonomy" id="2846913"/>
    <lineage>
        <taxon>Eukaryota</taxon>
        <taxon>Fungi</taxon>
        <taxon>Dikarya</taxon>
        <taxon>Basidiomycota</taxon>
        <taxon>Agaricomycotina</taxon>
        <taxon>Agaricomycetes</taxon>
        <taxon>Agaricomycetidae</taxon>
        <taxon>Agaricales</taxon>
        <taxon>Tricholomatineae</taxon>
        <taxon>Lyophyllaceae</taxon>
        <taxon>Termitomyces</taxon>
    </lineage>
</organism>
<evidence type="ECO:0000256" key="2">
    <source>
        <dbReference type="ARBA" id="ARBA00012418"/>
    </source>
</evidence>
<keyword evidence="10" id="KW-1133">Transmembrane helix</keyword>
<comment type="similarity">
    <text evidence="1 8">Belongs to the phage and mitochondrial RNA polymerase family.</text>
</comment>
<feature type="compositionally biased region" description="Acidic residues" evidence="9">
    <location>
        <begin position="957"/>
        <end position="973"/>
    </location>
</feature>
<reference evidence="12" key="1">
    <citation type="submission" date="2021-04" db="EMBL/GenBank/DDBJ databases">
        <title>Transfer of mitochondrial tRNA genes to linear plasmids in fungi facilitates loss of such genes from mitochondrial DNA.</title>
        <authorList>
            <person name="Nieuwenhuis M."/>
            <person name="Groeneveld J."/>
            <person name="Aanen D.K."/>
        </authorList>
    </citation>
    <scope>NUCLEOTIDE SEQUENCE</scope>
    <source>
        <plasmid evidence="12">pT123_3</plasmid>
    </source>
</reference>
<protein>
    <recommendedName>
        <fullName evidence="2 8">DNA-directed RNA polymerase</fullName>
        <ecNumber evidence="2 8">2.7.7.6</ecNumber>
    </recommendedName>
</protein>
<evidence type="ECO:0000256" key="9">
    <source>
        <dbReference type="SAM" id="MobiDB-lite"/>
    </source>
</evidence>
<dbReference type="GO" id="GO:0001018">
    <property type="term" value="F:mitochondrial promoter sequence-specific DNA binding"/>
    <property type="evidence" value="ECO:0007669"/>
    <property type="project" value="TreeGrafter"/>
</dbReference>
<comment type="function">
    <text evidence="8">DNA-dependent RNA polymerase catalyzes the transcription of DNA into RNA using the four ribonucleoside triphosphates as substrates.</text>
</comment>
<keyword evidence="5 8" id="KW-0548">Nucleotidyltransferase</keyword>
<keyword evidence="4 8" id="KW-0808">Transferase</keyword>
<dbReference type="Pfam" id="PF00940">
    <property type="entry name" value="RNA_pol"/>
    <property type="match status" value="1"/>
</dbReference>
<accession>A0A8F1ACT4</accession>
<dbReference type="Gene3D" id="1.10.150.20">
    <property type="entry name" value="5' to 3' exonuclease, C-terminal subdomain"/>
    <property type="match status" value="1"/>
</dbReference>